<proteinExistence type="predicted"/>
<organism evidence="1 2">
    <name type="scientific">Mycobacterium kansasii</name>
    <dbReference type="NCBI Taxonomy" id="1768"/>
    <lineage>
        <taxon>Bacteria</taxon>
        <taxon>Bacillati</taxon>
        <taxon>Actinomycetota</taxon>
        <taxon>Actinomycetes</taxon>
        <taxon>Mycobacteriales</taxon>
        <taxon>Mycobacteriaceae</taxon>
        <taxon>Mycobacterium</taxon>
    </lineage>
</organism>
<protein>
    <submittedName>
        <fullName evidence="1">Uncharacterized protein</fullName>
    </submittedName>
</protein>
<dbReference type="AlphaFoldDB" id="A0A1V3WQ00"/>
<evidence type="ECO:0000313" key="2">
    <source>
        <dbReference type="Proteomes" id="UP000189229"/>
    </source>
</evidence>
<reference evidence="1 2" key="1">
    <citation type="submission" date="2017-02" db="EMBL/GenBank/DDBJ databases">
        <title>Complete genome sequences of Mycobacterium kansasii strains isolated from rhesus macaques.</title>
        <authorList>
            <person name="Panda A."/>
            <person name="Nagaraj S."/>
            <person name="Zhao X."/>
            <person name="Tettelin H."/>
            <person name="Detolla L.J."/>
        </authorList>
    </citation>
    <scope>NUCLEOTIDE SEQUENCE [LARGE SCALE GENOMIC DNA]</scope>
    <source>
        <strain evidence="1 2">11-3813</strain>
    </source>
</reference>
<gene>
    <name evidence="1" type="ORF">BZL30_7002</name>
</gene>
<sequence>MRTRCCRGRHANESIGPGVVGQVSARSVEVVMAVVRA</sequence>
<dbReference type="Proteomes" id="UP000189229">
    <property type="component" value="Unassembled WGS sequence"/>
</dbReference>
<evidence type="ECO:0000313" key="1">
    <source>
        <dbReference type="EMBL" id="OOK68838.1"/>
    </source>
</evidence>
<dbReference type="EMBL" id="MVBM01000007">
    <property type="protein sequence ID" value="OOK68838.1"/>
    <property type="molecule type" value="Genomic_DNA"/>
</dbReference>
<comment type="caution">
    <text evidence="1">The sequence shown here is derived from an EMBL/GenBank/DDBJ whole genome shotgun (WGS) entry which is preliminary data.</text>
</comment>
<accession>A0A1V3WQ00</accession>
<name>A0A1V3WQ00_MYCKA</name>